<keyword evidence="3" id="KW-0808">Transferase</keyword>
<evidence type="ECO:0000256" key="5">
    <source>
        <dbReference type="ARBA" id="ARBA00022989"/>
    </source>
</evidence>
<evidence type="ECO:0000256" key="3">
    <source>
        <dbReference type="ARBA" id="ARBA00022679"/>
    </source>
</evidence>
<evidence type="ECO:0000256" key="7">
    <source>
        <dbReference type="ARBA" id="ARBA00023316"/>
    </source>
</evidence>
<dbReference type="PANTHER" id="PTHR13301">
    <property type="entry name" value="X-BOX TRANSCRIPTION FACTOR-RELATED"/>
    <property type="match status" value="1"/>
</dbReference>
<evidence type="ECO:0000256" key="8">
    <source>
        <dbReference type="PIRSR" id="PIRSR605150-2"/>
    </source>
</evidence>
<dbReference type="OrthoDB" id="779255at2759"/>
<keyword evidence="6" id="KW-0472">Membrane</keyword>
<feature type="binding site" evidence="8">
    <location>
        <position position="330"/>
    </location>
    <ligand>
        <name>UDP-alpha-D-glucose</name>
        <dbReference type="ChEBI" id="CHEBI:58885"/>
    </ligand>
</feature>
<gene>
    <name evidence="10" type="ORF">FCM35_KLT08984</name>
</gene>
<evidence type="ECO:0000256" key="9">
    <source>
        <dbReference type="SAM" id="MobiDB-lite"/>
    </source>
</evidence>
<feature type="binding site" evidence="8">
    <location>
        <position position="359"/>
    </location>
    <ligand>
        <name>UDP-alpha-D-glucose</name>
        <dbReference type="ChEBI" id="CHEBI:58885"/>
    </ligand>
</feature>
<comment type="subcellular location">
    <subcellularLocation>
        <location evidence="1">Endomembrane system</location>
    </subcellularLocation>
</comment>
<keyword evidence="2" id="KW-0328">Glycosyltransferase</keyword>
<dbReference type="GO" id="GO:0030244">
    <property type="term" value="P:cellulose biosynthetic process"/>
    <property type="evidence" value="ECO:0007669"/>
    <property type="project" value="InterPro"/>
</dbReference>
<evidence type="ECO:0000313" key="10">
    <source>
        <dbReference type="EMBL" id="KAF3325904.1"/>
    </source>
</evidence>
<keyword evidence="11" id="KW-1185">Reference proteome</keyword>
<keyword evidence="4" id="KW-0812">Transmembrane</keyword>
<dbReference type="Proteomes" id="UP000623129">
    <property type="component" value="Unassembled WGS sequence"/>
</dbReference>
<dbReference type="SUPFAM" id="SSF57850">
    <property type="entry name" value="RING/U-box"/>
    <property type="match status" value="1"/>
</dbReference>
<dbReference type="InterPro" id="IPR013083">
    <property type="entry name" value="Znf_RING/FYVE/PHD"/>
</dbReference>
<feature type="binding site" evidence="8">
    <location>
        <position position="329"/>
    </location>
    <ligand>
        <name>UDP-alpha-D-glucose</name>
        <dbReference type="ChEBI" id="CHEBI:58885"/>
    </ligand>
</feature>
<evidence type="ECO:0000256" key="2">
    <source>
        <dbReference type="ARBA" id="ARBA00022676"/>
    </source>
</evidence>
<organism evidence="10 11">
    <name type="scientific">Carex littledalei</name>
    <dbReference type="NCBI Taxonomy" id="544730"/>
    <lineage>
        <taxon>Eukaryota</taxon>
        <taxon>Viridiplantae</taxon>
        <taxon>Streptophyta</taxon>
        <taxon>Embryophyta</taxon>
        <taxon>Tracheophyta</taxon>
        <taxon>Spermatophyta</taxon>
        <taxon>Magnoliopsida</taxon>
        <taxon>Liliopsida</taxon>
        <taxon>Poales</taxon>
        <taxon>Cyperaceae</taxon>
        <taxon>Cyperoideae</taxon>
        <taxon>Cariceae</taxon>
        <taxon>Carex</taxon>
        <taxon>Carex subgen. Euthyceras</taxon>
    </lineage>
</organism>
<dbReference type="GO" id="GO:0016760">
    <property type="term" value="F:cellulose synthase (UDP-forming) activity"/>
    <property type="evidence" value="ECO:0007669"/>
    <property type="project" value="InterPro"/>
</dbReference>
<name>A0A833VJF7_9POAL</name>
<protein>
    <submittedName>
        <fullName evidence="10">Cellulose synthase-like protein D4</fullName>
    </submittedName>
</protein>
<evidence type="ECO:0000256" key="4">
    <source>
        <dbReference type="ARBA" id="ARBA00022692"/>
    </source>
</evidence>
<keyword evidence="5" id="KW-1133">Transmembrane helix</keyword>
<dbReference type="GO" id="GO:0071555">
    <property type="term" value="P:cell wall organization"/>
    <property type="evidence" value="ECO:0007669"/>
    <property type="project" value="UniProtKB-KW"/>
</dbReference>
<dbReference type="GO" id="GO:0016020">
    <property type="term" value="C:membrane"/>
    <property type="evidence" value="ECO:0007669"/>
    <property type="project" value="InterPro"/>
</dbReference>
<evidence type="ECO:0000256" key="1">
    <source>
        <dbReference type="ARBA" id="ARBA00004308"/>
    </source>
</evidence>
<dbReference type="Pfam" id="PF03552">
    <property type="entry name" value="Cellulose_synt"/>
    <property type="match status" value="1"/>
</dbReference>
<dbReference type="EMBL" id="SWLB01000019">
    <property type="protein sequence ID" value="KAF3325904.1"/>
    <property type="molecule type" value="Genomic_DNA"/>
</dbReference>
<evidence type="ECO:0000313" key="11">
    <source>
        <dbReference type="Proteomes" id="UP000623129"/>
    </source>
</evidence>
<feature type="region of interest" description="Disordered" evidence="9">
    <location>
        <begin position="1"/>
        <end position="43"/>
    </location>
</feature>
<proteinExistence type="predicted"/>
<dbReference type="AlphaFoldDB" id="A0A833VJF7"/>
<dbReference type="Pfam" id="PF14570">
    <property type="entry name" value="zf-RING_4"/>
    <property type="match status" value="1"/>
</dbReference>
<sequence>MSSNNAPSKKALRSGAGGSQGAGSSRGSMSDQKVKFARRTSSGRYVNMSQDEISMSGEISGDYMNYTVQIPPTPDNQPMDEGSVAMKAEEQYVSNSLFTGGFNSVTRAHLMDRVIESNVNHPQMVGNKVGSVCGMPSCDGSAMVDERGLDIDPCECRFKICRDCYMDAQKSGGICPGCKEPYKTDDFDDEPLNSGAKLPPLPAPSGSSKAVMANNKSIVARTGDFDHSRWLFESKGTYGYGNAFHPNSDDADADEDDISVPLNSEKPWKPLTRKVRMKADMLPKLNPINRATDLAVLKEKFETVTPSNPTGRSDLPGMDVFVSTADPEKEPPLVTANTILSILAVDYPVEKLSCYISDDGEFKLCCH</sequence>
<reference evidence="10" key="1">
    <citation type="submission" date="2020-01" db="EMBL/GenBank/DDBJ databases">
        <title>Genome sequence of Kobresia littledalei, the first chromosome-level genome in the family Cyperaceae.</title>
        <authorList>
            <person name="Qu G."/>
        </authorList>
    </citation>
    <scope>NUCLEOTIDE SEQUENCE</scope>
    <source>
        <strain evidence="10">C.B.Clarke</strain>
        <tissue evidence="10">Leaf</tissue>
    </source>
</reference>
<feature type="region of interest" description="Disordered" evidence="9">
    <location>
        <begin position="189"/>
        <end position="209"/>
    </location>
</feature>
<dbReference type="GO" id="GO:0012505">
    <property type="term" value="C:endomembrane system"/>
    <property type="evidence" value="ECO:0007669"/>
    <property type="project" value="UniProtKB-SubCell"/>
</dbReference>
<evidence type="ECO:0000256" key="6">
    <source>
        <dbReference type="ARBA" id="ARBA00023136"/>
    </source>
</evidence>
<comment type="caution">
    <text evidence="10">The sequence shown here is derived from an EMBL/GenBank/DDBJ whole genome shotgun (WGS) entry which is preliminary data.</text>
</comment>
<feature type="binding site" evidence="8">
    <location>
        <position position="323"/>
    </location>
    <ligand>
        <name>UDP-alpha-D-glucose</name>
        <dbReference type="ChEBI" id="CHEBI:58885"/>
    </ligand>
</feature>
<accession>A0A833VJF7</accession>
<dbReference type="Gene3D" id="3.30.40.10">
    <property type="entry name" value="Zinc/RING finger domain, C3HC4 (zinc finger)"/>
    <property type="match status" value="1"/>
</dbReference>
<keyword evidence="7" id="KW-0961">Cell wall biogenesis/degradation</keyword>
<dbReference type="InterPro" id="IPR005150">
    <property type="entry name" value="Cellulose_synth"/>
</dbReference>